<evidence type="ECO:0000313" key="8">
    <source>
        <dbReference type="Proteomes" id="UP000000305"/>
    </source>
</evidence>
<dbReference type="PROSITE" id="PS50865">
    <property type="entry name" value="ZF_MYND_2"/>
    <property type="match status" value="1"/>
</dbReference>
<dbReference type="InParanoid" id="E9FWM6"/>
<evidence type="ECO:0000313" key="7">
    <source>
        <dbReference type="EMBL" id="EFX87919.1"/>
    </source>
</evidence>
<dbReference type="OrthoDB" id="2951111at2759"/>
<dbReference type="InterPro" id="IPR032978">
    <property type="entry name" value="ZMYND19"/>
</dbReference>
<reference evidence="7 8" key="1">
    <citation type="journal article" date="2011" name="Science">
        <title>The ecoresponsive genome of Daphnia pulex.</title>
        <authorList>
            <person name="Colbourne J.K."/>
            <person name="Pfrender M.E."/>
            <person name="Gilbert D."/>
            <person name="Thomas W.K."/>
            <person name="Tucker A."/>
            <person name="Oakley T.H."/>
            <person name="Tokishita S."/>
            <person name="Aerts A."/>
            <person name="Arnold G.J."/>
            <person name="Basu M.K."/>
            <person name="Bauer D.J."/>
            <person name="Caceres C.E."/>
            <person name="Carmel L."/>
            <person name="Casola C."/>
            <person name="Choi J.H."/>
            <person name="Detter J.C."/>
            <person name="Dong Q."/>
            <person name="Dusheyko S."/>
            <person name="Eads B.D."/>
            <person name="Frohlich T."/>
            <person name="Geiler-Samerotte K.A."/>
            <person name="Gerlach D."/>
            <person name="Hatcher P."/>
            <person name="Jogdeo S."/>
            <person name="Krijgsveld J."/>
            <person name="Kriventseva E.V."/>
            <person name="Kultz D."/>
            <person name="Laforsch C."/>
            <person name="Lindquist E."/>
            <person name="Lopez J."/>
            <person name="Manak J.R."/>
            <person name="Muller J."/>
            <person name="Pangilinan J."/>
            <person name="Patwardhan R.P."/>
            <person name="Pitluck S."/>
            <person name="Pritham E.J."/>
            <person name="Rechtsteiner A."/>
            <person name="Rho M."/>
            <person name="Rogozin I.B."/>
            <person name="Sakarya O."/>
            <person name="Salamov A."/>
            <person name="Schaack S."/>
            <person name="Shapiro H."/>
            <person name="Shiga Y."/>
            <person name="Skalitzky C."/>
            <person name="Smith Z."/>
            <person name="Souvorov A."/>
            <person name="Sung W."/>
            <person name="Tang Z."/>
            <person name="Tsuchiya D."/>
            <person name="Tu H."/>
            <person name="Vos H."/>
            <person name="Wang M."/>
            <person name="Wolf Y.I."/>
            <person name="Yamagata H."/>
            <person name="Yamada T."/>
            <person name="Ye Y."/>
            <person name="Shaw J.R."/>
            <person name="Andrews J."/>
            <person name="Crease T.J."/>
            <person name="Tang H."/>
            <person name="Lucas S.M."/>
            <person name="Robertson H.M."/>
            <person name="Bork P."/>
            <person name="Koonin E.V."/>
            <person name="Zdobnov E.M."/>
            <person name="Grigoriev I.V."/>
            <person name="Lynch M."/>
            <person name="Boore J.L."/>
        </authorList>
    </citation>
    <scope>NUCLEOTIDE SEQUENCE [LARGE SCALE GENOMIC DNA]</scope>
</reference>
<dbReference type="Proteomes" id="UP000000305">
    <property type="component" value="Unassembled WGS sequence"/>
</dbReference>
<dbReference type="GO" id="GO:0016020">
    <property type="term" value="C:membrane"/>
    <property type="evidence" value="ECO:0000318"/>
    <property type="project" value="GO_Central"/>
</dbReference>
<sequence length="249" mass="27821">MKILPASNASGASSSSSSTSSQVSGLKLGIVRLGRAAGKVKYALLDERDIGLVQEYAFEARMDVDRNGGGARIFAYAYDVARGRSSGAYVHQLLWERHCGGIAPGFQVVHRNGVTVDNRLENLNLVAKGAAPPANTSSSTTREHSLYWAAIQQLPADPVEEHFGELGVTRYYNVNGEVIDDEDDTFCYYECHYPPCTNMERELREFSICGRCQVSRYCGTYCQQKDWPVHKKSCRERKRPYVVERPPER</sequence>
<protein>
    <recommendedName>
        <fullName evidence="6">MYND-type domain-containing protein</fullName>
    </recommendedName>
</protein>
<gene>
    <name evidence="7" type="ORF">DAPPUDRAFT_311351</name>
</gene>
<dbReference type="Gene3D" id="6.10.140.2220">
    <property type="match status" value="1"/>
</dbReference>
<evidence type="ECO:0000256" key="5">
    <source>
        <dbReference type="SAM" id="MobiDB-lite"/>
    </source>
</evidence>
<keyword evidence="8" id="KW-1185">Reference proteome</keyword>
<dbReference type="Pfam" id="PF13392">
    <property type="entry name" value="HNH_3"/>
    <property type="match status" value="1"/>
</dbReference>
<dbReference type="GO" id="GO:0005737">
    <property type="term" value="C:cytoplasm"/>
    <property type="evidence" value="ECO:0000318"/>
    <property type="project" value="GO_Central"/>
</dbReference>
<dbReference type="InterPro" id="IPR003615">
    <property type="entry name" value="HNH_nuc"/>
</dbReference>
<dbReference type="Pfam" id="PF01753">
    <property type="entry name" value="zf-MYND"/>
    <property type="match status" value="1"/>
</dbReference>
<dbReference type="SUPFAM" id="SSF144232">
    <property type="entry name" value="HIT/MYND zinc finger-like"/>
    <property type="match status" value="1"/>
</dbReference>
<dbReference type="PhylomeDB" id="E9FWM6"/>
<accession>E9FWM6</accession>
<evidence type="ECO:0000256" key="2">
    <source>
        <dbReference type="ARBA" id="ARBA00022771"/>
    </source>
</evidence>
<name>E9FWM6_DAPPU</name>
<dbReference type="PANTHER" id="PTHR46831:SF1">
    <property type="entry name" value="ZINC FINGER MYND DOMAIN-CONTAINING PROTEIN 19"/>
    <property type="match status" value="1"/>
</dbReference>
<dbReference type="InterPro" id="IPR044925">
    <property type="entry name" value="His-Me_finger_sf"/>
</dbReference>
<organism evidence="7 8">
    <name type="scientific">Daphnia pulex</name>
    <name type="common">Water flea</name>
    <dbReference type="NCBI Taxonomy" id="6669"/>
    <lineage>
        <taxon>Eukaryota</taxon>
        <taxon>Metazoa</taxon>
        <taxon>Ecdysozoa</taxon>
        <taxon>Arthropoda</taxon>
        <taxon>Crustacea</taxon>
        <taxon>Branchiopoda</taxon>
        <taxon>Diplostraca</taxon>
        <taxon>Cladocera</taxon>
        <taxon>Anomopoda</taxon>
        <taxon>Daphniidae</taxon>
        <taxon>Daphnia</taxon>
    </lineage>
</organism>
<feature type="domain" description="MYND-type" evidence="6">
    <location>
        <begin position="196"/>
        <end position="234"/>
    </location>
</feature>
<dbReference type="OMA" id="FYECHYP"/>
<evidence type="ECO:0000256" key="1">
    <source>
        <dbReference type="ARBA" id="ARBA00022723"/>
    </source>
</evidence>
<dbReference type="PANTHER" id="PTHR46831">
    <property type="entry name" value="ZINC FINGER MYND DOMAIN-CONTAINING PROTEIN 19"/>
    <property type="match status" value="1"/>
</dbReference>
<feature type="region of interest" description="Disordered" evidence="5">
    <location>
        <begin position="1"/>
        <end position="21"/>
    </location>
</feature>
<dbReference type="InterPro" id="IPR002893">
    <property type="entry name" value="Znf_MYND"/>
</dbReference>
<keyword evidence="2 4" id="KW-0863">Zinc-finger</keyword>
<dbReference type="KEGG" id="dpx:DAPPUDRAFT_311351"/>
<proteinExistence type="predicted"/>
<keyword evidence="3" id="KW-0862">Zinc</keyword>
<evidence type="ECO:0000259" key="6">
    <source>
        <dbReference type="PROSITE" id="PS50865"/>
    </source>
</evidence>
<evidence type="ECO:0000256" key="3">
    <source>
        <dbReference type="ARBA" id="ARBA00022833"/>
    </source>
</evidence>
<dbReference type="EMBL" id="GL732526">
    <property type="protein sequence ID" value="EFX87919.1"/>
    <property type="molecule type" value="Genomic_DNA"/>
</dbReference>
<dbReference type="eggNOG" id="ENOG502QUSS">
    <property type="taxonomic scope" value="Eukaryota"/>
</dbReference>
<evidence type="ECO:0000256" key="4">
    <source>
        <dbReference type="PROSITE-ProRule" id="PRU00134"/>
    </source>
</evidence>
<dbReference type="AlphaFoldDB" id="E9FWM6"/>
<keyword evidence="1" id="KW-0479">Metal-binding</keyword>
<dbReference type="HOGENOM" id="CLU_084232_0_0_1"/>
<dbReference type="GO" id="GO:0008270">
    <property type="term" value="F:zinc ion binding"/>
    <property type="evidence" value="ECO:0007669"/>
    <property type="project" value="UniProtKB-KW"/>
</dbReference>
<dbReference type="STRING" id="6669.E9FWM6"/>
<dbReference type="Gene3D" id="3.90.75.20">
    <property type="match status" value="1"/>
</dbReference>
<dbReference type="GO" id="GO:0045202">
    <property type="term" value="C:synapse"/>
    <property type="evidence" value="ECO:0000318"/>
    <property type="project" value="GO_Central"/>
</dbReference>
<dbReference type="SUPFAM" id="SSF54060">
    <property type="entry name" value="His-Me finger endonucleases"/>
    <property type="match status" value="1"/>
</dbReference>